<keyword evidence="1" id="KW-0472">Membrane</keyword>
<keyword evidence="1" id="KW-1133">Transmembrane helix</keyword>
<keyword evidence="4" id="KW-1185">Reference proteome</keyword>
<organism evidence="3 4">
    <name type="scientific">Thalassotalea fonticola</name>
    <dbReference type="NCBI Taxonomy" id="3065649"/>
    <lineage>
        <taxon>Bacteria</taxon>
        <taxon>Pseudomonadati</taxon>
        <taxon>Pseudomonadota</taxon>
        <taxon>Gammaproteobacteria</taxon>
        <taxon>Alteromonadales</taxon>
        <taxon>Colwelliaceae</taxon>
        <taxon>Thalassotalea</taxon>
    </lineage>
</organism>
<evidence type="ECO:0000313" key="3">
    <source>
        <dbReference type="EMBL" id="WOH37101.1"/>
    </source>
</evidence>
<keyword evidence="1" id="KW-0812">Transmembrane</keyword>
<feature type="transmembrane region" description="Helical" evidence="1">
    <location>
        <begin position="41"/>
        <end position="64"/>
    </location>
</feature>
<evidence type="ECO:0000259" key="2">
    <source>
        <dbReference type="Pfam" id="PF04024"/>
    </source>
</evidence>
<dbReference type="InterPro" id="IPR007168">
    <property type="entry name" value="Phageshock_PspC_N"/>
</dbReference>
<accession>A0ABZ0GNY8</accession>
<gene>
    <name evidence="3" type="ORF">RI844_17290</name>
</gene>
<feature type="domain" description="Phage shock protein PspC N-terminal" evidence="2">
    <location>
        <begin position="12"/>
        <end position="66"/>
    </location>
</feature>
<reference evidence="3 4" key="1">
    <citation type="submission" date="2023-09" db="EMBL/GenBank/DDBJ databases">
        <authorList>
            <person name="Qi X."/>
        </authorList>
    </citation>
    <scope>NUCLEOTIDE SEQUENCE [LARGE SCALE GENOMIC DNA]</scope>
    <source>
        <strain evidence="3 4">S1-1</strain>
    </source>
</reference>
<evidence type="ECO:0000256" key="1">
    <source>
        <dbReference type="SAM" id="Phobius"/>
    </source>
</evidence>
<name>A0ABZ0GNY8_9GAMM</name>
<dbReference type="Proteomes" id="UP001301442">
    <property type="component" value="Chromosome"/>
</dbReference>
<evidence type="ECO:0000313" key="4">
    <source>
        <dbReference type="Proteomes" id="UP001301442"/>
    </source>
</evidence>
<sequence>MNTNKYRVERPFSKDLVNKKISGVCAGLARHFELPRLGVRAAVVVIGFMMPLATIVAYFVAALLMSNRHY</sequence>
<dbReference type="EMBL" id="CP136600">
    <property type="protein sequence ID" value="WOH37101.1"/>
    <property type="molecule type" value="Genomic_DNA"/>
</dbReference>
<dbReference type="Pfam" id="PF04024">
    <property type="entry name" value="PspC"/>
    <property type="match status" value="1"/>
</dbReference>
<dbReference type="RefSeq" id="WP_348395895.1">
    <property type="nucleotide sequence ID" value="NZ_CP136600.1"/>
</dbReference>
<protein>
    <submittedName>
        <fullName evidence="3">PspC domain-containing protein</fullName>
    </submittedName>
</protein>
<proteinExistence type="predicted"/>